<dbReference type="GO" id="GO:0000981">
    <property type="term" value="F:DNA-binding transcription factor activity, RNA polymerase II-specific"/>
    <property type="evidence" value="ECO:0007669"/>
    <property type="project" value="InterPro"/>
</dbReference>
<dbReference type="GO" id="GO:0008270">
    <property type="term" value="F:zinc ion binding"/>
    <property type="evidence" value="ECO:0007669"/>
    <property type="project" value="InterPro"/>
</dbReference>
<dbReference type="Pfam" id="PF00172">
    <property type="entry name" value="Zn_clus"/>
    <property type="match status" value="1"/>
</dbReference>
<gene>
    <name evidence="7" type="ORF">PV11_05992</name>
</gene>
<dbReference type="PROSITE" id="PS50048">
    <property type="entry name" value="ZN2_CY6_FUNGAL_2"/>
    <property type="match status" value="1"/>
</dbReference>
<evidence type="ECO:0000313" key="7">
    <source>
        <dbReference type="EMBL" id="KIV84016.1"/>
    </source>
</evidence>
<dbReference type="EMBL" id="KN846952">
    <property type="protein sequence ID" value="KIV84016.1"/>
    <property type="molecule type" value="Genomic_DNA"/>
</dbReference>
<evidence type="ECO:0000313" key="8">
    <source>
        <dbReference type="Proteomes" id="UP000053599"/>
    </source>
</evidence>
<evidence type="ECO:0000256" key="5">
    <source>
        <dbReference type="SAM" id="MobiDB-lite"/>
    </source>
</evidence>
<dbReference type="PROSITE" id="PS00463">
    <property type="entry name" value="ZN2_CY6_FUNGAL_1"/>
    <property type="match status" value="1"/>
</dbReference>
<evidence type="ECO:0000256" key="4">
    <source>
        <dbReference type="ARBA" id="ARBA00023242"/>
    </source>
</evidence>
<feature type="region of interest" description="Disordered" evidence="5">
    <location>
        <begin position="95"/>
        <end position="117"/>
    </location>
</feature>
<dbReference type="OrthoDB" id="4150019at2759"/>
<dbReference type="SMART" id="SM00066">
    <property type="entry name" value="GAL4"/>
    <property type="match status" value="1"/>
</dbReference>
<dbReference type="GO" id="GO:0003677">
    <property type="term" value="F:DNA binding"/>
    <property type="evidence" value="ECO:0007669"/>
    <property type="project" value="UniProtKB-KW"/>
</dbReference>
<sequence>MMSHCGYFSHARSKGEKLGYYRASVACGHCRKRKARCMPAVGDPQGRCSNCVRLGRQCVAVKVEVMEALDILGEDETPENILQVQRLIGHVKTEPPVVSHRQRKSRSNHLRTAKSKSAALDDHLIPAHQSSQAFERPEQWQQFALTTSSAQDCTLPAGNFAYSDPALVVPRTLSSLWTTESTTMNNACCTDMAEYSSGVGGPVPHPSQVYRPEPLQTTDLECENSAQPLANVRSTGHASDWQFMTSTMNNFPPFPATDTAYRKIDRQQCLGQNVTLKAHLASTDHHTAARFPATPEPREH</sequence>
<accession>A0A0D1X8A2</accession>
<proteinExistence type="predicted"/>
<keyword evidence="3" id="KW-0804">Transcription</keyword>
<keyword evidence="4" id="KW-0539">Nucleus</keyword>
<dbReference type="Gene3D" id="4.10.240.10">
    <property type="entry name" value="Zn(2)-C6 fungal-type DNA-binding domain"/>
    <property type="match status" value="1"/>
</dbReference>
<organism evidence="7 8">
    <name type="scientific">Exophiala sideris</name>
    <dbReference type="NCBI Taxonomy" id="1016849"/>
    <lineage>
        <taxon>Eukaryota</taxon>
        <taxon>Fungi</taxon>
        <taxon>Dikarya</taxon>
        <taxon>Ascomycota</taxon>
        <taxon>Pezizomycotina</taxon>
        <taxon>Eurotiomycetes</taxon>
        <taxon>Chaetothyriomycetidae</taxon>
        <taxon>Chaetothyriales</taxon>
        <taxon>Herpotrichiellaceae</taxon>
        <taxon>Exophiala</taxon>
    </lineage>
</organism>
<feature type="domain" description="Zn(2)-C6 fungal-type" evidence="6">
    <location>
        <begin position="26"/>
        <end position="60"/>
    </location>
</feature>
<reference evidence="7 8" key="1">
    <citation type="submission" date="2015-01" db="EMBL/GenBank/DDBJ databases">
        <title>The Genome Sequence of Exophiala sideris CBS121828.</title>
        <authorList>
            <consortium name="The Broad Institute Genomics Platform"/>
            <person name="Cuomo C."/>
            <person name="de Hoog S."/>
            <person name="Gorbushina A."/>
            <person name="Stielow B."/>
            <person name="Teixiera M."/>
            <person name="Abouelleil A."/>
            <person name="Chapman S.B."/>
            <person name="Priest M."/>
            <person name="Young S.K."/>
            <person name="Wortman J."/>
            <person name="Nusbaum C."/>
            <person name="Birren B."/>
        </authorList>
    </citation>
    <scope>NUCLEOTIDE SEQUENCE [LARGE SCALE GENOMIC DNA]</scope>
    <source>
        <strain evidence="7 8">CBS 121828</strain>
    </source>
</reference>
<feature type="compositionally biased region" description="Basic residues" evidence="5">
    <location>
        <begin position="100"/>
        <end position="114"/>
    </location>
</feature>
<dbReference type="HOGENOM" id="CLU_927596_0_0_1"/>
<evidence type="ECO:0000256" key="2">
    <source>
        <dbReference type="ARBA" id="ARBA00023125"/>
    </source>
</evidence>
<dbReference type="Proteomes" id="UP000053599">
    <property type="component" value="Unassembled WGS sequence"/>
</dbReference>
<dbReference type="CDD" id="cd00067">
    <property type="entry name" value="GAL4"/>
    <property type="match status" value="1"/>
</dbReference>
<evidence type="ECO:0000259" key="6">
    <source>
        <dbReference type="PROSITE" id="PS50048"/>
    </source>
</evidence>
<dbReference type="InterPro" id="IPR036864">
    <property type="entry name" value="Zn2-C6_fun-type_DNA-bd_sf"/>
</dbReference>
<evidence type="ECO:0000256" key="3">
    <source>
        <dbReference type="ARBA" id="ARBA00023163"/>
    </source>
</evidence>
<dbReference type="STRING" id="1016849.A0A0D1X8A2"/>
<evidence type="ECO:0000256" key="1">
    <source>
        <dbReference type="ARBA" id="ARBA00023015"/>
    </source>
</evidence>
<keyword evidence="2" id="KW-0238">DNA-binding</keyword>
<dbReference type="SUPFAM" id="SSF57701">
    <property type="entry name" value="Zn2/Cys6 DNA-binding domain"/>
    <property type="match status" value="1"/>
</dbReference>
<name>A0A0D1X8A2_9EURO</name>
<dbReference type="InterPro" id="IPR001138">
    <property type="entry name" value="Zn2Cys6_DnaBD"/>
</dbReference>
<protein>
    <recommendedName>
        <fullName evidence="6">Zn(2)-C6 fungal-type domain-containing protein</fullName>
    </recommendedName>
</protein>
<keyword evidence="1" id="KW-0805">Transcription regulation</keyword>
<dbReference type="AlphaFoldDB" id="A0A0D1X8A2"/>